<feature type="transmembrane region" description="Helical" evidence="1">
    <location>
        <begin position="165"/>
        <end position="183"/>
    </location>
</feature>
<name>A0ABV8PYD7_9BACT</name>
<keyword evidence="1" id="KW-1133">Transmembrane helix</keyword>
<keyword evidence="4" id="KW-1185">Reference proteome</keyword>
<sequence length="210" mass="24124">MIFDEREQVLWADAWSNTSFKIKFFGGLSLVAVTLSLYPLFFDYIEQRNGKVLNDFFLQKLPAKNVSTPVFTIIWSMGALTLYQVISNPRIAINTIWCFLLIALTRVVSISLWHLDPPTELIPLIDPLSNTFYGGKFITKDLFYSGHTATQFLMFLCLEKRIDKILALISTVMIGILVLIQHVHYTLDVLTAPLFAYLCFKASQWLLKQF</sequence>
<comment type="caution">
    <text evidence="3">The sequence shown here is derived from an EMBL/GenBank/DDBJ whole genome shotgun (WGS) entry which is preliminary data.</text>
</comment>
<evidence type="ECO:0000313" key="4">
    <source>
        <dbReference type="Proteomes" id="UP001595906"/>
    </source>
</evidence>
<dbReference type="Pfam" id="PF14360">
    <property type="entry name" value="PAP2_C"/>
    <property type="match status" value="1"/>
</dbReference>
<evidence type="ECO:0000259" key="2">
    <source>
        <dbReference type="Pfam" id="PF14360"/>
    </source>
</evidence>
<evidence type="ECO:0000313" key="3">
    <source>
        <dbReference type="EMBL" id="MFC4232878.1"/>
    </source>
</evidence>
<keyword evidence="1" id="KW-0812">Transmembrane</keyword>
<feature type="transmembrane region" description="Helical" evidence="1">
    <location>
        <begin position="24"/>
        <end position="45"/>
    </location>
</feature>
<dbReference type="Proteomes" id="UP001595906">
    <property type="component" value="Unassembled WGS sequence"/>
</dbReference>
<feature type="transmembrane region" description="Helical" evidence="1">
    <location>
        <begin position="92"/>
        <end position="115"/>
    </location>
</feature>
<proteinExistence type="predicted"/>
<feature type="domain" description="Sphingomyelin synthase-like" evidence="2">
    <location>
        <begin position="141"/>
        <end position="201"/>
    </location>
</feature>
<dbReference type="InterPro" id="IPR025749">
    <property type="entry name" value="Sphingomyelin_synth-like_dom"/>
</dbReference>
<dbReference type="EMBL" id="JBHSDC010000027">
    <property type="protein sequence ID" value="MFC4232878.1"/>
    <property type="molecule type" value="Genomic_DNA"/>
</dbReference>
<dbReference type="RefSeq" id="WP_379014904.1">
    <property type="nucleotide sequence ID" value="NZ_JBHSDC010000027.1"/>
</dbReference>
<reference evidence="4" key="1">
    <citation type="journal article" date="2019" name="Int. J. Syst. Evol. Microbiol.">
        <title>The Global Catalogue of Microorganisms (GCM) 10K type strain sequencing project: providing services to taxonomists for standard genome sequencing and annotation.</title>
        <authorList>
            <consortium name="The Broad Institute Genomics Platform"/>
            <consortium name="The Broad Institute Genome Sequencing Center for Infectious Disease"/>
            <person name="Wu L."/>
            <person name="Ma J."/>
        </authorList>
    </citation>
    <scope>NUCLEOTIDE SEQUENCE [LARGE SCALE GENOMIC DNA]</scope>
    <source>
        <strain evidence="4">CECT 8010</strain>
    </source>
</reference>
<feature type="transmembrane region" description="Helical" evidence="1">
    <location>
        <begin position="66"/>
        <end position="86"/>
    </location>
</feature>
<keyword evidence="1" id="KW-0472">Membrane</keyword>
<organism evidence="3 4">
    <name type="scientific">Parasediminibacterium paludis</name>
    <dbReference type="NCBI Taxonomy" id="908966"/>
    <lineage>
        <taxon>Bacteria</taxon>
        <taxon>Pseudomonadati</taxon>
        <taxon>Bacteroidota</taxon>
        <taxon>Chitinophagia</taxon>
        <taxon>Chitinophagales</taxon>
        <taxon>Chitinophagaceae</taxon>
        <taxon>Parasediminibacterium</taxon>
    </lineage>
</organism>
<evidence type="ECO:0000256" key="1">
    <source>
        <dbReference type="SAM" id="Phobius"/>
    </source>
</evidence>
<accession>A0ABV8PYD7</accession>
<protein>
    <submittedName>
        <fullName evidence="3">Phosphatase PAP2-related protein</fullName>
    </submittedName>
</protein>
<gene>
    <name evidence="3" type="ORF">ACFOW1_13330</name>
</gene>